<dbReference type="EMBL" id="BAAAFN010000008">
    <property type="protein sequence ID" value="GAA0223768.1"/>
    <property type="molecule type" value="Genomic_DNA"/>
</dbReference>
<evidence type="ECO:0000259" key="2">
    <source>
        <dbReference type="Pfam" id="PF01593"/>
    </source>
</evidence>
<dbReference type="InterPro" id="IPR050464">
    <property type="entry name" value="Zeta_carotene_desat/Oxidored"/>
</dbReference>
<evidence type="ECO:0000313" key="4">
    <source>
        <dbReference type="Proteomes" id="UP001501176"/>
    </source>
</evidence>
<keyword evidence="4" id="KW-1185">Reference proteome</keyword>
<dbReference type="PANTHER" id="PTHR42923:SF47">
    <property type="entry name" value="BLR3003 PROTEIN"/>
    <property type="match status" value="1"/>
</dbReference>
<dbReference type="InterPro" id="IPR036188">
    <property type="entry name" value="FAD/NAD-bd_sf"/>
</dbReference>
<proteinExistence type="predicted"/>
<dbReference type="Pfam" id="PF01593">
    <property type="entry name" value="Amino_oxidase"/>
    <property type="match status" value="1"/>
</dbReference>
<name>A0ABN0TKA2_9BURK</name>
<dbReference type="InterPro" id="IPR002937">
    <property type="entry name" value="Amino_oxidase"/>
</dbReference>
<accession>A0ABN0TKA2</accession>
<dbReference type="RefSeq" id="WP_343820407.1">
    <property type="nucleotide sequence ID" value="NZ_BAAAFN010000008.1"/>
</dbReference>
<dbReference type="NCBIfam" id="TIGR03467">
    <property type="entry name" value="HpnE"/>
    <property type="match status" value="1"/>
</dbReference>
<dbReference type="PANTHER" id="PTHR42923">
    <property type="entry name" value="PROTOPORPHYRINOGEN OXIDASE"/>
    <property type="match status" value="1"/>
</dbReference>
<evidence type="ECO:0000256" key="1">
    <source>
        <dbReference type="SAM" id="MobiDB-lite"/>
    </source>
</evidence>
<reference evidence="3 4" key="1">
    <citation type="journal article" date="2019" name="Int. J. Syst. Evol. Microbiol.">
        <title>The Global Catalogue of Microorganisms (GCM) 10K type strain sequencing project: providing services to taxonomists for standard genome sequencing and annotation.</title>
        <authorList>
            <consortium name="The Broad Institute Genomics Platform"/>
            <consortium name="The Broad Institute Genome Sequencing Center for Infectious Disease"/>
            <person name="Wu L."/>
            <person name="Ma J."/>
        </authorList>
    </citation>
    <scope>NUCLEOTIDE SEQUENCE [LARGE SCALE GENOMIC DNA]</scope>
    <source>
        <strain evidence="3 4">JCM 16240</strain>
    </source>
</reference>
<evidence type="ECO:0000313" key="3">
    <source>
        <dbReference type="EMBL" id="GAA0223768.1"/>
    </source>
</evidence>
<dbReference type="SUPFAM" id="SSF51905">
    <property type="entry name" value="FAD/NAD(P)-binding domain"/>
    <property type="match status" value="1"/>
</dbReference>
<sequence>MSAIDGSVRHAGGQARDAQHRDNPLNGIAVIGAGWAGLAAAARLQRAGRAVRVYEAAAAPGGRARRIEHPGLGLRIDNGQHILLGAYTSTLALMQSLGVDPAHALLTSDLDLRSADGGLRLKFWPLPAPLHRLGVLLGSRGLDGWRGRRHLARAFGSLKPECIPSVATVVDWLASLDCPPGLLARLWEPLCLAALNTPAHAAQARLFVRVLADSLGAGPAASRILIPRGSLHDLWPARVCALLGDGLERRRVREVTPAPEGGWQVDGNLHEAVILAVPCPEARRLLAPLPGAADFMRNWSLPPHSAIGTLTLRLGRPWNSGHPMLLLRDDPAHDAWGQWLFDRSASAGADADRRLVHVVIGAADRYAGREPARIAAGIEAQIRAQAAKGSRPPLPEIEAHALVTERRATFDAIPDLQRPGAATPWPGLLLAGDWTDTGYPAVLEGAVRSGLNAADRILAA</sequence>
<protein>
    <submittedName>
        <fullName evidence="3">Hydroxysqualene dehydroxylase HpnE</fullName>
    </submittedName>
</protein>
<dbReference type="InterPro" id="IPR017830">
    <property type="entry name" value="SQase_HpnE"/>
</dbReference>
<dbReference type="PRINTS" id="PR00419">
    <property type="entry name" value="ADXRDTASE"/>
</dbReference>
<organism evidence="3 4">
    <name type="scientific">Castellaniella daejeonensis</name>
    <dbReference type="NCBI Taxonomy" id="659013"/>
    <lineage>
        <taxon>Bacteria</taxon>
        <taxon>Pseudomonadati</taxon>
        <taxon>Pseudomonadota</taxon>
        <taxon>Betaproteobacteria</taxon>
        <taxon>Burkholderiales</taxon>
        <taxon>Alcaligenaceae</taxon>
        <taxon>Castellaniella</taxon>
    </lineage>
</organism>
<dbReference type="Proteomes" id="UP001501176">
    <property type="component" value="Unassembled WGS sequence"/>
</dbReference>
<dbReference type="Gene3D" id="3.50.50.60">
    <property type="entry name" value="FAD/NAD(P)-binding domain"/>
    <property type="match status" value="2"/>
</dbReference>
<dbReference type="Gene3D" id="3.90.660.10">
    <property type="match status" value="1"/>
</dbReference>
<feature type="domain" description="Amine oxidase" evidence="2">
    <location>
        <begin position="36"/>
        <end position="458"/>
    </location>
</feature>
<feature type="region of interest" description="Disordered" evidence="1">
    <location>
        <begin position="1"/>
        <end position="20"/>
    </location>
</feature>
<gene>
    <name evidence="3" type="primary">hpnE</name>
    <name evidence="3" type="ORF">GCM10009125_10980</name>
</gene>
<comment type="caution">
    <text evidence="3">The sequence shown here is derived from an EMBL/GenBank/DDBJ whole genome shotgun (WGS) entry which is preliminary data.</text>
</comment>